<evidence type="ECO:0000256" key="8">
    <source>
        <dbReference type="ARBA" id="ARBA00022777"/>
    </source>
</evidence>
<keyword evidence="14" id="KW-1185">Reference proteome</keyword>
<dbReference type="SUPFAM" id="SSF47384">
    <property type="entry name" value="Homodimeric domain of signal transducing histidine kinase"/>
    <property type="match status" value="1"/>
</dbReference>
<dbReference type="InterPro" id="IPR003661">
    <property type="entry name" value="HisK_dim/P_dom"/>
</dbReference>
<dbReference type="GO" id="GO:0000155">
    <property type="term" value="F:phosphorelay sensor kinase activity"/>
    <property type="evidence" value="ECO:0007669"/>
    <property type="project" value="InterPro"/>
</dbReference>
<comment type="catalytic activity">
    <reaction evidence="1">
        <text>ATP + protein L-histidine = ADP + protein N-phospho-L-histidine.</text>
        <dbReference type="EC" id="2.7.13.3"/>
    </reaction>
</comment>
<dbReference type="GO" id="GO:0016036">
    <property type="term" value="P:cellular response to phosphate starvation"/>
    <property type="evidence" value="ECO:0007669"/>
    <property type="project" value="TreeGrafter"/>
</dbReference>
<evidence type="ECO:0000256" key="9">
    <source>
        <dbReference type="ARBA" id="ARBA00022989"/>
    </source>
</evidence>
<dbReference type="OrthoDB" id="921707at2"/>
<evidence type="ECO:0000256" key="7">
    <source>
        <dbReference type="ARBA" id="ARBA00022692"/>
    </source>
</evidence>
<evidence type="ECO:0000256" key="5">
    <source>
        <dbReference type="ARBA" id="ARBA00022553"/>
    </source>
</evidence>
<feature type="domain" description="Histidine kinase" evidence="12">
    <location>
        <begin position="256"/>
        <end position="471"/>
    </location>
</feature>
<keyword evidence="8 13" id="KW-0418">Kinase</keyword>
<dbReference type="EC" id="2.7.13.3" evidence="3"/>
<dbReference type="STRING" id="683125.SAMN05660206_10766"/>
<dbReference type="InterPro" id="IPR005467">
    <property type="entry name" value="His_kinase_dom"/>
</dbReference>
<sequence>MIKQASGKTLYTAIVLISFIVLIGLLVHLTYNTFVLNEQQYQKTEKLLMKEYYSKSIRNDKLYPGGQKILDYHLNVATLHSIDSLYKQESVHLQPTIDNIYRQLVHDLKENNTMDTVFDNIKELYQLDGEWEYTLIINRISVTISDGKKIDIYKHPNDKLDLIDGIRIGGELLTIKATNLISNIIVSSPEDYSHEINFILYADRNDRKWVVFKLVAPIFLFGVACIAAIIVIYFITYKNWIRQKMLADMKSDFVNSITHEFHTPISTILIANKNLQNNPQINNHPVIVSITSIIERQSIRLQKLFSQVLDITSMGGYAIQKEEVNLRELLKNTVTDYKLNIKDKNTTIIFSTDDINIDIGLNPFFFTTMIVNLLENAVKHNLKDSKLIVVELRDKGKNIEISISDNGEGIADKDISNVFKKFHRSSQTKTNGLGLGLYYVKQCVQNHGWTMGVSSEERVGSRFILTIPKKQ</sequence>
<dbReference type="PRINTS" id="PR00344">
    <property type="entry name" value="BCTRLSENSOR"/>
</dbReference>
<gene>
    <name evidence="13" type="ORF">SAMN05660206_10766</name>
</gene>
<dbReference type="SUPFAM" id="SSF55874">
    <property type="entry name" value="ATPase domain of HSP90 chaperone/DNA topoisomerase II/histidine kinase"/>
    <property type="match status" value="1"/>
</dbReference>
<dbReference type="RefSeq" id="WP_093365886.1">
    <property type="nucleotide sequence ID" value="NZ_FOZZ01000007.1"/>
</dbReference>
<evidence type="ECO:0000256" key="6">
    <source>
        <dbReference type="ARBA" id="ARBA00022679"/>
    </source>
</evidence>
<dbReference type="PROSITE" id="PS50109">
    <property type="entry name" value="HIS_KIN"/>
    <property type="match status" value="1"/>
</dbReference>
<keyword evidence="7 11" id="KW-0812">Transmembrane</keyword>
<protein>
    <recommendedName>
        <fullName evidence="3">histidine kinase</fullName>
        <ecNumber evidence="3">2.7.13.3</ecNumber>
    </recommendedName>
</protein>
<dbReference type="AlphaFoldDB" id="A0A1I6TV29"/>
<dbReference type="SMART" id="SM00387">
    <property type="entry name" value="HATPase_c"/>
    <property type="match status" value="1"/>
</dbReference>
<dbReference type="Gene3D" id="1.10.287.130">
    <property type="match status" value="1"/>
</dbReference>
<dbReference type="InterPro" id="IPR003594">
    <property type="entry name" value="HATPase_dom"/>
</dbReference>
<evidence type="ECO:0000256" key="2">
    <source>
        <dbReference type="ARBA" id="ARBA00004651"/>
    </source>
</evidence>
<dbReference type="PANTHER" id="PTHR45453">
    <property type="entry name" value="PHOSPHATE REGULON SENSOR PROTEIN PHOR"/>
    <property type="match status" value="1"/>
</dbReference>
<evidence type="ECO:0000256" key="11">
    <source>
        <dbReference type="SAM" id="Phobius"/>
    </source>
</evidence>
<dbReference type="CDD" id="cd00082">
    <property type="entry name" value="HisKA"/>
    <property type="match status" value="1"/>
</dbReference>
<dbReference type="GO" id="GO:0005886">
    <property type="term" value="C:plasma membrane"/>
    <property type="evidence" value="ECO:0007669"/>
    <property type="project" value="UniProtKB-SubCell"/>
</dbReference>
<dbReference type="InterPro" id="IPR050351">
    <property type="entry name" value="BphY/WalK/GraS-like"/>
</dbReference>
<evidence type="ECO:0000259" key="12">
    <source>
        <dbReference type="PROSITE" id="PS50109"/>
    </source>
</evidence>
<keyword evidence="9 11" id="KW-1133">Transmembrane helix</keyword>
<dbReference type="InterPro" id="IPR036890">
    <property type="entry name" value="HATPase_C_sf"/>
</dbReference>
<dbReference type="PANTHER" id="PTHR45453:SF2">
    <property type="entry name" value="HISTIDINE KINASE"/>
    <property type="match status" value="1"/>
</dbReference>
<keyword evidence="10 11" id="KW-0472">Membrane</keyword>
<dbReference type="Proteomes" id="UP000198785">
    <property type="component" value="Unassembled WGS sequence"/>
</dbReference>
<keyword evidence="4" id="KW-1003">Cell membrane</keyword>
<evidence type="ECO:0000256" key="1">
    <source>
        <dbReference type="ARBA" id="ARBA00000085"/>
    </source>
</evidence>
<dbReference type="GO" id="GO:0004721">
    <property type="term" value="F:phosphoprotein phosphatase activity"/>
    <property type="evidence" value="ECO:0007669"/>
    <property type="project" value="TreeGrafter"/>
</dbReference>
<evidence type="ECO:0000256" key="4">
    <source>
        <dbReference type="ARBA" id="ARBA00022475"/>
    </source>
</evidence>
<feature type="transmembrane region" description="Helical" evidence="11">
    <location>
        <begin position="9"/>
        <end position="31"/>
    </location>
</feature>
<evidence type="ECO:0000256" key="3">
    <source>
        <dbReference type="ARBA" id="ARBA00012438"/>
    </source>
</evidence>
<evidence type="ECO:0000313" key="13">
    <source>
        <dbReference type="EMBL" id="SFS93046.1"/>
    </source>
</evidence>
<organism evidence="13 14">
    <name type="scientific">Sphingobacterium wenxiniae</name>
    <dbReference type="NCBI Taxonomy" id="683125"/>
    <lineage>
        <taxon>Bacteria</taxon>
        <taxon>Pseudomonadati</taxon>
        <taxon>Bacteroidota</taxon>
        <taxon>Sphingobacteriia</taxon>
        <taxon>Sphingobacteriales</taxon>
        <taxon>Sphingobacteriaceae</taxon>
        <taxon>Sphingobacterium</taxon>
    </lineage>
</organism>
<dbReference type="InterPro" id="IPR036097">
    <property type="entry name" value="HisK_dim/P_sf"/>
</dbReference>
<accession>A0A1I6TV29</accession>
<dbReference type="InterPro" id="IPR004358">
    <property type="entry name" value="Sig_transdc_His_kin-like_C"/>
</dbReference>
<reference evidence="13 14" key="1">
    <citation type="submission" date="2016-10" db="EMBL/GenBank/DDBJ databases">
        <authorList>
            <person name="de Groot N.N."/>
        </authorList>
    </citation>
    <scope>NUCLEOTIDE SEQUENCE [LARGE SCALE GENOMIC DNA]</scope>
    <source>
        <strain evidence="13 14">DSM 22789</strain>
    </source>
</reference>
<dbReference type="Gene3D" id="3.30.565.10">
    <property type="entry name" value="Histidine kinase-like ATPase, C-terminal domain"/>
    <property type="match status" value="1"/>
</dbReference>
<dbReference type="EMBL" id="FOZZ01000007">
    <property type="protein sequence ID" value="SFS93046.1"/>
    <property type="molecule type" value="Genomic_DNA"/>
</dbReference>
<comment type="subcellular location">
    <subcellularLocation>
        <location evidence="2">Cell membrane</location>
        <topology evidence="2">Multi-pass membrane protein</topology>
    </subcellularLocation>
</comment>
<feature type="transmembrane region" description="Helical" evidence="11">
    <location>
        <begin position="214"/>
        <end position="235"/>
    </location>
</feature>
<proteinExistence type="predicted"/>
<evidence type="ECO:0000313" key="14">
    <source>
        <dbReference type="Proteomes" id="UP000198785"/>
    </source>
</evidence>
<dbReference type="Pfam" id="PF02518">
    <property type="entry name" value="HATPase_c"/>
    <property type="match status" value="1"/>
</dbReference>
<evidence type="ECO:0000256" key="10">
    <source>
        <dbReference type="ARBA" id="ARBA00023136"/>
    </source>
</evidence>
<name>A0A1I6TV29_9SPHI</name>
<keyword evidence="6" id="KW-0808">Transferase</keyword>
<keyword evidence="5" id="KW-0597">Phosphoprotein</keyword>
<dbReference type="SMART" id="SM00388">
    <property type="entry name" value="HisKA"/>
    <property type="match status" value="1"/>
</dbReference>
<dbReference type="Pfam" id="PF00512">
    <property type="entry name" value="HisKA"/>
    <property type="match status" value="1"/>
</dbReference>